<reference evidence="2" key="1">
    <citation type="journal article" date="2023" name="Mol. Biol. Evol.">
        <title>Third-Generation Sequencing Reveals the Adaptive Role of the Epigenome in Three Deep-Sea Polychaetes.</title>
        <authorList>
            <person name="Perez M."/>
            <person name="Aroh O."/>
            <person name="Sun Y."/>
            <person name="Lan Y."/>
            <person name="Juniper S.K."/>
            <person name="Young C.R."/>
            <person name="Angers B."/>
            <person name="Qian P.Y."/>
        </authorList>
    </citation>
    <scope>NUCLEOTIDE SEQUENCE</scope>
    <source>
        <strain evidence="2">R07B-5</strain>
    </source>
</reference>
<keyword evidence="1" id="KW-0812">Transmembrane</keyword>
<proteinExistence type="predicted"/>
<accession>A0AAD9NZL7</accession>
<dbReference type="Proteomes" id="UP001209878">
    <property type="component" value="Unassembled WGS sequence"/>
</dbReference>
<gene>
    <name evidence="2" type="ORF">NP493_239g00011</name>
</gene>
<keyword evidence="1" id="KW-0472">Membrane</keyword>
<evidence type="ECO:0000313" key="3">
    <source>
        <dbReference type="Proteomes" id="UP001209878"/>
    </source>
</evidence>
<organism evidence="2 3">
    <name type="scientific">Ridgeia piscesae</name>
    <name type="common">Tubeworm</name>
    <dbReference type="NCBI Taxonomy" id="27915"/>
    <lineage>
        <taxon>Eukaryota</taxon>
        <taxon>Metazoa</taxon>
        <taxon>Spiralia</taxon>
        <taxon>Lophotrochozoa</taxon>
        <taxon>Annelida</taxon>
        <taxon>Polychaeta</taxon>
        <taxon>Sedentaria</taxon>
        <taxon>Canalipalpata</taxon>
        <taxon>Sabellida</taxon>
        <taxon>Siboglinidae</taxon>
        <taxon>Ridgeia</taxon>
    </lineage>
</organism>
<protein>
    <submittedName>
        <fullName evidence="2">Uncharacterized protein</fullName>
    </submittedName>
</protein>
<sequence length="232" mass="26550">MYTVRWGATDDLATSSLHSSRLSVFLMAAPSVHEYPSTRVHEYTSTRVHEYTSTRVHEYTSTRVHEYTSTRTIKMCRTLAVVALCLLGMLAMSSGMMKAIEPGSSGKIATPPVGPGLPRPPIRWSCGFCNGYWWAPFQAPCYRWIRRWVWYIEAYCCSRGVLFYFPYYPYYPYPHHHSMYLCYNRYYRGGCGGFLGAGSHLQPCQYNGMKMCGPSYRLSGSSCVKVRQVYTS</sequence>
<evidence type="ECO:0000256" key="1">
    <source>
        <dbReference type="SAM" id="Phobius"/>
    </source>
</evidence>
<dbReference type="EMBL" id="JAODUO010000239">
    <property type="protein sequence ID" value="KAK2185334.1"/>
    <property type="molecule type" value="Genomic_DNA"/>
</dbReference>
<feature type="transmembrane region" description="Helical" evidence="1">
    <location>
        <begin position="79"/>
        <end position="97"/>
    </location>
</feature>
<name>A0AAD9NZL7_RIDPI</name>
<keyword evidence="1" id="KW-1133">Transmembrane helix</keyword>
<keyword evidence="3" id="KW-1185">Reference proteome</keyword>
<dbReference type="AlphaFoldDB" id="A0AAD9NZL7"/>
<comment type="caution">
    <text evidence="2">The sequence shown here is derived from an EMBL/GenBank/DDBJ whole genome shotgun (WGS) entry which is preliminary data.</text>
</comment>
<evidence type="ECO:0000313" key="2">
    <source>
        <dbReference type="EMBL" id="KAK2185334.1"/>
    </source>
</evidence>